<evidence type="ECO:0000313" key="7">
    <source>
        <dbReference type="Proteomes" id="UP000230551"/>
    </source>
</evidence>
<dbReference type="Pfam" id="PF05481">
    <property type="entry name" value="Myco_19_kDa"/>
    <property type="match status" value="1"/>
</dbReference>
<evidence type="ECO:0000256" key="4">
    <source>
        <dbReference type="ARBA" id="ARBA00023139"/>
    </source>
</evidence>
<dbReference type="STRING" id="85968.GCA_900073015_01042"/>
<keyword evidence="7" id="KW-1185">Reference proteome</keyword>
<proteinExistence type="predicted"/>
<dbReference type="RefSeq" id="WP_090587027.1">
    <property type="nucleotide sequence ID" value="NZ_CP104302.1"/>
</dbReference>
<reference evidence="6 7" key="1">
    <citation type="journal article" date="2017" name="Infect. Genet. Evol.">
        <title>The new phylogeny of the genus Mycobacterium: The old and the news.</title>
        <authorList>
            <person name="Tortoli E."/>
            <person name="Fedrizzi T."/>
            <person name="Meehan C.J."/>
            <person name="Trovato A."/>
            <person name="Grottola A."/>
            <person name="Giacobazzi E."/>
            <person name="Serpini G.F."/>
            <person name="Tagliazucchi S."/>
            <person name="Fabio A."/>
            <person name="Bettua C."/>
            <person name="Bertorelli R."/>
            <person name="Frascaro F."/>
            <person name="De Sanctis V."/>
            <person name="Pecorari M."/>
            <person name="Jousson O."/>
            <person name="Segata N."/>
            <person name="Cirillo D.M."/>
        </authorList>
    </citation>
    <scope>NUCLEOTIDE SEQUENCE [LARGE SCALE GENOMIC DNA]</scope>
    <source>
        <strain evidence="6 7">CIP1034565</strain>
    </source>
</reference>
<name>A0A2G5PD34_9MYCO</name>
<keyword evidence="2" id="KW-0732">Signal</keyword>
<evidence type="ECO:0000256" key="3">
    <source>
        <dbReference type="ARBA" id="ARBA00023136"/>
    </source>
</evidence>
<dbReference type="OrthoDB" id="4625136at2"/>
<protein>
    <recommendedName>
        <fullName evidence="8">Lipoprotein LpqH</fullName>
    </recommendedName>
</protein>
<evidence type="ECO:0008006" key="8">
    <source>
        <dbReference type="Google" id="ProtNLM"/>
    </source>
</evidence>
<accession>A0A2G5PD34</accession>
<evidence type="ECO:0000256" key="2">
    <source>
        <dbReference type="ARBA" id="ARBA00022729"/>
    </source>
</evidence>
<comment type="caution">
    <text evidence="6">The sequence shown here is derived from an EMBL/GenBank/DDBJ whole genome shotgun (WGS) entry which is preliminary data.</text>
</comment>
<dbReference type="EMBL" id="PDCN02000005">
    <property type="protein sequence ID" value="PIB76237.1"/>
    <property type="molecule type" value="Genomic_DNA"/>
</dbReference>
<dbReference type="Proteomes" id="UP000230551">
    <property type="component" value="Unassembled WGS sequence"/>
</dbReference>
<keyword evidence="5" id="KW-0449">Lipoprotein</keyword>
<dbReference type="PROSITE" id="PS51257">
    <property type="entry name" value="PROKAR_LIPOPROTEIN"/>
    <property type="match status" value="1"/>
</dbReference>
<keyword evidence="3" id="KW-0472">Membrane</keyword>
<dbReference type="InterPro" id="IPR008691">
    <property type="entry name" value="LpqH"/>
</dbReference>
<evidence type="ECO:0000256" key="1">
    <source>
        <dbReference type="ARBA" id="ARBA00022475"/>
    </source>
</evidence>
<sequence>MNKLLLTVCATGTMLVAGCSGGGASETDALKLGDTDLGPVSSVSCSTDDGLTTITIDAAEKTVVKVTEEEEPTVRSVHIGEVGSSDRALVFIDAVSATGPEVTHQDRRYTIKGTGLGTSGDANQPVDTTFEIDVTCPK</sequence>
<evidence type="ECO:0000256" key="5">
    <source>
        <dbReference type="ARBA" id="ARBA00023288"/>
    </source>
</evidence>
<organism evidence="6 7">
    <name type="scientific">Mycolicibacterium brumae</name>
    <dbReference type="NCBI Taxonomy" id="85968"/>
    <lineage>
        <taxon>Bacteria</taxon>
        <taxon>Bacillati</taxon>
        <taxon>Actinomycetota</taxon>
        <taxon>Actinomycetes</taxon>
        <taxon>Mycobacteriales</taxon>
        <taxon>Mycobacteriaceae</taxon>
        <taxon>Mycolicibacterium</taxon>
    </lineage>
</organism>
<keyword evidence="1" id="KW-1003">Cell membrane</keyword>
<gene>
    <name evidence="6" type="ORF">CQY22_005780</name>
</gene>
<dbReference type="AlphaFoldDB" id="A0A2G5PD34"/>
<dbReference type="GO" id="GO:0016020">
    <property type="term" value="C:membrane"/>
    <property type="evidence" value="ECO:0007669"/>
    <property type="project" value="InterPro"/>
</dbReference>
<evidence type="ECO:0000313" key="6">
    <source>
        <dbReference type="EMBL" id="PIB76237.1"/>
    </source>
</evidence>
<keyword evidence="4" id="KW-0564">Palmitate</keyword>